<protein>
    <recommendedName>
        <fullName evidence="4">K Homology domain-containing protein</fullName>
    </recommendedName>
</protein>
<keyword evidence="3" id="KW-1185">Reference proteome</keyword>
<dbReference type="GeneID" id="5479078"/>
<dbReference type="RefSeq" id="XP_001610844.1">
    <property type="nucleotide sequence ID" value="XM_001610794.1"/>
</dbReference>
<evidence type="ECO:0000313" key="3">
    <source>
        <dbReference type="Proteomes" id="UP000002173"/>
    </source>
</evidence>
<keyword evidence="1" id="KW-0694">RNA-binding</keyword>
<dbReference type="InParanoid" id="A7ARV7"/>
<dbReference type="VEuPathDB" id="PiroplasmaDB:BBOV_IV009220"/>
<evidence type="ECO:0000256" key="1">
    <source>
        <dbReference type="PROSITE-ProRule" id="PRU00117"/>
    </source>
</evidence>
<sequence length="361" mass="40999">MDLGRFLIEYQKRNPVTLDDTECLPGDMEYYNDSSENTSISAGSKNNSELPYTGQMFSTLQTEMDTTDLKSRFNSNFDWLGMKSNELQTTGMYNSPSDWFPQQYKYTNDFPLDIYSPFPFHNGVHKDNAWDHCSHQEPLISPSKAPIYKFPLASRLTSNSLFKIALNHTVAGLYIGKHGTNLKRLQSTLNFGLTQSGRGSRGDFTGVGYPCHRTNTALLFEGTLVDILMALRPLYRIIQNEVLTLDKESQRIVSGRVLNVKFELDVIIPLDRKKLLMQEEGVRCNRLRQLSGVGIIAGKQNYEWGNIKETIVTLYGFAENVEKACEWLGVFIQESPAVLSRDFAFIDYPKYTLAVPENAFS</sequence>
<name>A7ARV7_BABBO</name>
<organism evidence="2 3">
    <name type="scientific">Babesia bovis</name>
    <dbReference type="NCBI Taxonomy" id="5865"/>
    <lineage>
        <taxon>Eukaryota</taxon>
        <taxon>Sar</taxon>
        <taxon>Alveolata</taxon>
        <taxon>Apicomplexa</taxon>
        <taxon>Aconoidasida</taxon>
        <taxon>Piroplasmida</taxon>
        <taxon>Babesiidae</taxon>
        <taxon>Babesia</taxon>
    </lineage>
</organism>
<dbReference type="KEGG" id="bbo:BBOV_IV009220"/>
<accession>A7ARV7</accession>
<dbReference type="AlphaFoldDB" id="A7ARV7"/>
<reference evidence="3" key="3">
    <citation type="journal article" date="2021" name="Int. J. Parasitol.">
        <title>Comparative analysis of gene expression between Babesia bovis blood stages and kinetes allowed by improved genome annotation.</title>
        <authorList>
            <person name="Ueti M.W."/>
            <person name="Johnson W.C."/>
            <person name="Kappmeyer L.S."/>
            <person name="Herndon D.R."/>
            <person name="Mousel M.R."/>
            <person name="Reif K.E."/>
            <person name="Taus N.S."/>
            <person name="Ifeonu O.O."/>
            <person name="Silva J.C."/>
            <person name="Suarez C.E."/>
            <person name="Brayton K.A."/>
        </authorList>
    </citation>
    <scope>NUCLEOTIDE SEQUENCE [LARGE SCALE GENOMIC DNA]</scope>
</reference>
<reference evidence="3" key="2">
    <citation type="journal article" date="2020" name="Data Brief">
        <title>Transcriptome dataset of Babesia bovis life stages within vertebrate and invertebrate hosts.</title>
        <authorList>
            <person name="Ueti M.W."/>
            <person name="Johnson W.C."/>
            <person name="Kappmeyer L.S."/>
            <person name="Herndon D.R."/>
            <person name="Mousel M.R."/>
            <person name="Reif K.E."/>
            <person name="Taus N.S."/>
            <person name="Ifeonu O.O."/>
            <person name="Silva J.C."/>
            <person name="Suarez C.E."/>
            <person name="Brayton K.A."/>
        </authorList>
    </citation>
    <scope>NUCLEOTIDE SEQUENCE [LARGE SCALE GENOMIC DNA]</scope>
</reference>
<comment type="caution">
    <text evidence="2">The sequence shown here is derived from an EMBL/GenBank/DDBJ whole genome shotgun (WGS) entry which is preliminary data.</text>
</comment>
<dbReference type="EMBL" id="AAXT01000002">
    <property type="protein sequence ID" value="EDO07276.1"/>
    <property type="molecule type" value="Genomic_DNA"/>
</dbReference>
<evidence type="ECO:0008006" key="4">
    <source>
        <dbReference type="Google" id="ProtNLM"/>
    </source>
</evidence>
<dbReference type="GO" id="GO:0003723">
    <property type="term" value="F:RNA binding"/>
    <property type="evidence" value="ECO:0007669"/>
    <property type="project" value="UniProtKB-UniRule"/>
</dbReference>
<reference evidence="2 3" key="1">
    <citation type="journal article" date="2007" name="PLoS Pathog.">
        <title>Genome sequence of Babesia bovis and comparative analysis of apicomplexan hemoprotozoa.</title>
        <authorList>
            <person name="Brayton K.A."/>
            <person name="Lau A.O.T."/>
            <person name="Herndon D.R."/>
            <person name="Hannick L."/>
            <person name="Kappmeyer L.S."/>
            <person name="Berens S.J."/>
            <person name="Bidwell S.L."/>
            <person name="Brown W.C."/>
            <person name="Crabtree J."/>
            <person name="Fadrosh D."/>
            <person name="Feldblum T."/>
            <person name="Forberger H.A."/>
            <person name="Haas B.J."/>
            <person name="Howell J.M."/>
            <person name="Khouri H."/>
            <person name="Koo H."/>
            <person name="Mann D.J."/>
            <person name="Norimine J."/>
            <person name="Paulsen I.T."/>
            <person name="Radune D."/>
            <person name="Ren Q."/>
            <person name="Smith R.K. Jr."/>
            <person name="Suarez C.E."/>
            <person name="White O."/>
            <person name="Wortman J.R."/>
            <person name="Knowles D.P. Jr."/>
            <person name="McElwain T.F."/>
            <person name="Nene V.M."/>
        </authorList>
    </citation>
    <scope>NUCLEOTIDE SEQUENCE [LARGE SCALE GENOMIC DNA]</scope>
    <source>
        <strain evidence="2">T2Bo</strain>
    </source>
</reference>
<evidence type="ECO:0000313" key="2">
    <source>
        <dbReference type="EMBL" id="EDO07276.1"/>
    </source>
</evidence>
<dbReference type="PROSITE" id="PS50084">
    <property type="entry name" value="KH_TYPE_1"/>
    <property type="match status" value="1"/>
</dbReference>
<dbReference type="SUPFAM" id="SSF54791">
    <property type="entry name" value="Eukaryotic type KH-domain (KH-domain type I)"/>
    <property type="match status" value="1"/>
</dbReference>
<proteinExistence type="predicted"/>
<gene>
    <name evidence="2" type="ORF">BBOV_IV009220</name>
</gene>
<dbReference type="InterPro" id="IPR036612">
    <property type="entry name" value="KH_dom_type_1_sf"/>
</dbReference>
<dbReference type="Proteomes" id="UP000002173">
    <property type="component" value="Unassembled WGS sequence"/>
</dbReference>
<dbReference type="eggNOG" id="ENOG502QX4P">
    <property type="taxonomic scope" value="Eukaryota"/>
</dbReference>